<comment type="subcellular location">
    <subcellularLocation>
        <location evidence="1">Membrane</location>
        <topology evidence="1">Multi-pass membrane protein</topology>
    </subcellularLocation>
</comment>
<evidence type="ECO:0000256" key="5">
    <source>
        <dbReference type="SAM" id="Phobius"/>
    </source>
</evidence>
<feature type="transmembrane region" description="Helical" evidence="5">
    <location>
        <begin position="195"/>
        <end position="212"/>
    </location>
</feature>
<dbReference type="Pfam" id="PF04479">
    <property type="entry name" value="RTA1"/>
    <property type="match status" value="1"/>
</dbReference>
<dbReference type="GO" id="GO:0016020">
    <property type="term" value="C:membrane"/>
    <property type="evidence" value="ECO:0007669"/>
    <property type="project" value="UniProtKB-SubCell"/>
</dbReference>
<keyword evidence="7" id="KW-1185">Reference proteome</keyword>
<reference evidence="6 7" key="1">
    <citation type="journal article" date="2020" name="BMC Genomics">
        <title>Correction to: Identification and distribution of gene clusters required for synthesis of sphingolipid metabolism inhibitors in diverse species of the filamentous fungus Fusarium.</title>
        <authorList>
            <person name="Kim H.S."/>
            <person name="Lohmar J.M."/>
            <person name="Busman M."/>
            <person name="Brown D.W."/>
            <person name="Naumann T.A."/>
            <person name="Divon H.H."/>
            <person name="Lysoe E."/>
            <person name="Uhlig S."/>
            <person name="Proctor R.H."/>
        </authorList>
    </citation>
    <scope>NUCLEOTIDE SEQUENCE [LARGE SCALE GENOMIC DNA]</scope>
    <source>
        <strain evidence="6 7">NRRL 25214</strain>
    </source>
</reference>
<dbReference type="PANTHER" id="PTHR31465">
    <property type="entry name" value="PROTEIN RTA1-RELATED"/>
    <property type="match status" value="1"/>
</dbReference>
<feature type="transmembrane region" description="Helical" evidence="5">
    <location>
        <begin position="12"/>
        <end position="30"/>
    </location>
</feature>
<name>A0A8H4YLF3_9HYPO</name>
<evidence type="ECO:0000256" key="4">
    <source>
        <dbReference type="ARBA" id="ARBA00023136"/>
    </source>
</evidence>
<evidence type="ECO:0000256" key="2">
    <source>
        <dbReference type="ARBA" id="ARBA00022692"/>
    </source>
</evidence>
<evidence type="ECO:0000313" key="6">
    <source>
        <dbReference type="EMBL" id="KAF5230070.1"/>
    </source>
</evidence>
<dbReference type="EMBL" id="JABEVY010000545">
    <property type="protein sequence ID" value="KAF5230070.1"/>
    <property type="molecule type" value="Genomic_DNA"/>
</dbReference>
<proteinExistence type="predicted"/>
<accession>A0A8H4YLF3</accession>
<dbReference type="Proteomes" id="UP000573603">
    <property type="component" value="Unassembled WGS sequence"/>
</dbReference>
<dbReference type="InterPro" id="IPR007568">
    <property type="entry name" value="RTA1"/>
</dbReference>
<keyword evidence="2 5" id="KW-0812">Transmembrane</keyword>
<evidence type="ECO:0000256" key="1">
    <source>
        <dbReference type="ARBA" id="ARBA00004141"/>
    </source>
</evidence>
<evidence type="ECO:0000313" key="7">
    <source>
        <dbReference type="Proteomes" id="UP000573603"/>
    </source>
</evidence>
<comment type="caution">
    <text evidence="6">The sequence shown here is derived from an EMBL/GenBank/DDBJ whole genome shotgun (WGS) entry which is preliminary data.</text>
</comment>
<gene>
    <name evidence="6" type="ORF">FANTH_14000</name>
</gene>
<feature type="transmembrane region" description="Helical" evidence="5">
    <location>
        <begin position="155"/>
        <end position="183"/>
    </location>
</feature>
<evidence type="ECO:0000256" key="3">
    <source>
        <dbReference type="ARBA" id="ARBA00022989"/>
    </source>
</evidence>
<dbReference type="PANTHER" id="PTHR31465:SF1">
    <property type="entry name" value="PROTEIN RTA1-RELATED"/>
    <property type="match status" value="1"/>
</dbReference>
<sequence length="804" mass="91994">MVNYYYYEPSLPVATVFAVVFILSFTIHLFQTVRTRIWFFVPFLVGSLFYSSVEAIAFVSRAVSARESPNYTFGPCVVQNLFLLLGPTCYAASIYMGLGRYIRELEGEQFSLLKPNWLTKVFLVGDIVSIALQAVDGGKFVKVDTADNETTVENVVIAGIMVQLVFFTLFIALATSFYYLFLVKSLVQPYGWQKFMVVISVASALILIRSLFRMIEYIEGRDGELQSKEAYVYILDAIPMAIHTGLRIGKSQQKKEGVPLYLRMRTIEREDFIKVMAFQDHSPKGETVGDAIDKDLAQVLGQEHAELFSPDKPPRKIVIVKHVRDSDCPHGNLSIVLYTNVRLPIALGYAIVSYPELEDGIVQLSNSMRNAQEELIPISHNVTELDLRNEGPSCTEFPDGYNLPFRSDGSDRYLSAPHILSLYDYDFQKSELEYMRSGAPNWANKDGTWPVSNSTNAVIRWATEMYYRSRWKWDQLSYEFKYPAGLTGYSAWQDEGIAQRWYGRRYTPIKRLSMENMQLWLEAMDFSKVHTLSIAYGNTWPEGKGLLVNLPPALPHLENLSIHGRWLNWRTYLAEWEAAPGPLPKNKWSSSPPPPARDFILTLPPTLKKLIWKESEMVQEDIFNPILKHHGSTLQHLEWTNHERGFKPRPILTQDQLRSLGEWAPGLTSLKIDLERRNGTLPQEELKILAGALPKLRSLVVHLNLLDEDLLMNNTGYENKKKHASDFVLDVEKGLDLFQGLRNAKVGEKLDSVEFLQGEWTNDWPFGQSLWEDRYWVRCWLDEKDEGTGARCNSGHDNAYDPDF</sequence>
<feature type="transmembrane region" description="Helical" evidence="5">
    <location>
        <begin position="71"/>
        <end position="96"/>
    </location>
</feature>
<feature type="transmembrane region" description="Helical" evidence="5">
    <location>
        <begin position="37"/>
        <end position="59"/>
    </location>
</feature>
<organism evidence="6 7">
    <name type="scientific">Fusarium anthophilum</name>
    <dbReference type="NCBI Taxonomy" id="48485"/>
    <lineage>
        <taxon>Eukaryota</taxon>
        <taxon>Fungi</taxon>
        <taxon>Dikarya</taxon>
        <taxon>Ascomycota</taxon>
        <taxon>Pezizomycotina</taxon>
        <taxon>Sordariomycetes</taxon>
        <taxon>Hypocreomycetidae</taxon>
        <taxon>Hypocreales</taxon>
        <taxon>Nectriaceae</taxon>
        <taxon>Fusarium</taxon>
        <taxon>Fusarium fujikuroi species complex</taxon>
    </lineage>
</organism>
<dbReference type="AlphaFoldDB" id="A0A8H4YLF3"/>
<keyword evidence="4 5" id="KW-0472">Membrane</keyword>
<protein>
    <submittedName>
        <fullName evidence="6">Uncharacterized protein</fullName>
    </submittedName>
</protein>
<keyword evidence="3 5" id="KW-1133">Transmembrane helix</keyword>